<dbReference type="SFLD" id="SFLDG01072">
    <property type="entry name" value="dehydrogenase_like"/>
    <property type="match status" value="1"/>
</dbReference>
<dbReference type="Proteomes" id="UP000635335">
    <property type="component" value="Unassembled WGS sequence"/>
</dbReference>
<dbReference type="Pfam" id="PF13186">
    <property type="entry name" value="SPASM"/>
    <property type="match status" value="1"/>
</dbReference>
<dbReference type="NCBIfam" id="TIGR04085">
    <property type="entry name" value="rSAM_more_4Fe4S"/>
    <property type="match status" value="1"/>
</dbReference>
<reference evidence="9 10" key="1">
    <citation type="submission" date="2020-11" db="EMBL/GenBank/DDBJ databases">
        <title>Enhanced detection system for hospital associated transmission using whole genome sequencing surveillance.</title>
        <authorList>
            <person name="Harrison L.H."/>
            <person name="Van Tyne D."/>
            <person name="Marsh J.W."/>
            <person name="Griffith M.P."/>
            <person name="Snyder D.J."/>
            <person name="Cooper V.S."/>
            <person name="Mustapha M."/>
        </authorList>
    </citation>
    <scope>NUCLEOTIDE SEQUENCE [LARGE SCALE GENOMIC DNA]</scope>
    <source>
        <strain evidence="9 10">SER00227</strain>
    </source>
</reference>
<evidence type="ECO:0000313" key="10">
    <source>
        <dbReference type="Proteomes" id="UP000635335"/>
    </source>
</evidence>
<protein>
    <submittedName>
        <fullName evidence="9">Anaerobic sulfatase maturase</fullName>
    </submittedName>
</protein>
<dbReference type="InterPro" id="IPR004027">
    <property type="entry name" value="SEC_C_motif"/>
</dbReference>
<keyword evidence="3" id="KW-0949">S-adenosyl-L-methionine</keyword>
<organism evidence="9 10">
    <name type="scientific">Serratia surfactantfaciens</name>
    <dbReference type="NCBI Taxonomy" id="2741499"/>
    <lineage>
        <taxon>Bacteria</taxon>
        <taxon>Pseudomonadati</taxon>
        <taxon>Pseudomonadota</taxon>
        <taxon>Gammaproteobacteria</taxon>
        <taxon>Enterobacterales</taxon>
        <taxon>Yersiniaceae</taxon>
        <taxon>Serratia</taxon>
    </lineage>
</organism>
<evidence type="ECO:0000313" key="9">
    <source>
        <dbReference type="EMBL" id="MBH1922355.1"/>
    </source>
</evidence>
<gene>
    <name evidence="9" type="ORF">I5U16_19620</name>
</gene>
<evidence type="ECO:0000256" key="6">
    <source>
        <dbReference type="ARBA" id="ARBA00023014"/>
    </source>
</evidence>
<evidence type="ECO:0000256" key="2">
    <source>
        <dbReference type="ARBA" id="ARBA00022485"/>
    </source>
</evidence>
<sequence length="433" mass="48701">MTATHGCLVMAKPTGSVCNIDCTYCFYLEKEALYPERQQNWRMSDETLELYIQQHIHAQDGEQVMFSWQGGEPTMMGLPFFRRIVELCQKYAGGKRIQHALQTNGLLLNDEWARFFAEHRFLIGISIDGPQALHDRYRTSRSGKGTHAQVLSALTLLQEHGVEFNTLTVVGKHNVGQAREVYEFLLAAGSRHIQFIPLVERLSTAESAALKLVMPGESAATLAPWTVPAWQYGEFLNQIFDIWVRRDVGRVSVQMFDVALSAWCEQPPVLCVFAETCGHAFALEANGDLYNCDHFVYPEHRLGNIHQQDIRTLNNSEQAHAFGHAKKASLTPDCRQCEFRFVCHGGCPKHRFAVSPSGHPGHNYLCPGYKHFFRHISREMNVMKDLLANGYPEQAIMYALAQEQRASAGSTKPNALCPCGSGKKHKKCCGAKK</sequence>
<dbReference type="EMBL" id="JADUMB010000008">
    <property type="protein sequence ID" value="MBH1922355.1"/>
    <property type="molecule type" value="Genomic_DNA"/>
</dbReference>
<keyword evidence="10" id="KW-1185">Reference proteome</keyword>
<dbReference type="SFLD" id="SFLDG01067">
    <property type="entry name" value="SPASM/twitch_domain_containing"/>
    <property type="match status" value="1"/>
</dbReference>
<evidence type="ECO:0000256" key="4">
    <source>
        <dbReference type="ARBA" id="ARBA00022723"/>
    </source>
</evidence>
<dbReference type="SFLD" id="SFLDG01384">
    <property type="entry name" value="thioether_bond_formation_requi"/>
    <property type="match status" value="1"/>
</dbReference>
<dbReference type="SUPFAM" id="SSF103642">
    <property type="entry name" value="Sec-C motif"/>
    <property type="match status" value="1"/>
</dbReference>
<name>A0ABS0M450_9GAMM</name>
<dbReference type="SFLD" id="SFLDF00285">
    <property type="entry name" value="anaerobic_Ser-type_sulfatase-m"/>
    <property type="match status" value="1"/>
</dbReference>
<dbReference type="InterPro" id="IPR047207">
    <property type="entry name" value="SPASM_anSME"/>
</dbReference>
<dbReference type="RefSeq" id="WP_019452276.1">
    <property type="nucleotide sequence ID" value="NZ_JADUMB010000008.1"/>
</dbReference>
<dbReference type="InterPro" id="IPR023867">
    <property type="entry name" value="Sulphatase_maturase_rSAM"/>
</dbReference>
<evidence type="ECO:0000256" key="3">
    <source>
        <dbReference type="ARBA" id="ARBA00022691"/>
    </source>
</evidence>
<dbReference type="SFLD" id="SFLDS00029">
    <property type="entry name" value="Radical_SAM"/>
    <property type="match status" value="1"/>
</dbReference>
<proteinExistence type="inferred from homology"/>
<keyword evidence="2" id="KW-0004">4Fe-4S</keyword>
<evidence type="ECO:0000256" key="5">
    <source>
        <dbReference type="ARBA" id="ARBA00023004"/>
    </source>
</evidence>
<comment type="cofactor">
    <cofactor evidence="1">
        <name>[4Fe-4S] cluster</name>
        <dbReference type="ChEBI" id="CHEBI:49883"/>
    </cofactor>
</comment>
<dbReference type="SUPFAM" id="SSF102114">
    <property type="entry name" value="Radical SAM enzymes"/>
    <property type="match status" value="1"/>
</dbReference>
<comment type="similarity">
    <text evidence="7">Belongs to the radical SAM superfamily. Anaerobic sulfatase-maturating enzyme family.</text>
</comment>
<dbReference type="PANTHER" id="PTHR43273:SF3">
    <property type="entry name" value="ANAEROBIC SULFATASE-MATURATING ENZYME HOMOLOG ASLB-RELATED"/>
    <property type="match status" value="1"/>
</dbReference>
<dbReference type="Pfam" id="PF02810">
    <property type="entry name" value="SEC-C"/>
    <property type="match status" value="1"/>
</dbReference>
<evidence type="ECO:0000259" key="8">
    <source>
        <dbReference type="PROSITE" id="PS51918"/>
    </source>
</evidence>
<dbReference type="NCBIfam" id="TIGR03942">
    <property type="entry name" value="sulfatase_rSAM"/>
    <property type="match status" value="1"/>
</dbReference>
<dbReference type="Pfam" id="PF04055">
    <property type="entry name" value="Radical_SAM"/>
    <property type="match status" value="1"/>
</dbReference>
<keyword evidence="5" id="KW-0408">Iron</keyword>
<evidence type="ECO:0000256" key="7">
    <source>
        <dbReference type="ARBA" id="ARBA00023601"/>
    </source>
</evidence>
<dbReference type="InterPro" id="IPR034491">
    <property type="entry name" value="Anaerob_Ser_sulfatase-maturase"/>
</dbReference>
<comment type="caution">
    <text evidence="9">The sequence shown here is derived from an EMBL/GenBank/DDBJ whole genome shotgun (WGS) entry which is preliminary data.</text>
</comment>
<dbReference type="CDD" id="cd21120">
    <property type="entry name" value="SPASM_anSME"/>
    <property type="match status" value="1"/>
</dbReference>
<evidence type="ECO:0000256" key="1">
    <source>
        <dbReference type="ARBA" id="ARBA00001966"/>
    </source>
</evidence>
<dbReference type="InterPro" id="IPR013785">
    <property type="entry name" value="Aldolase_TIM"/>
</dbReference>
<dbReference type="PROSITE" id="PS51918">
    <property type="entry name" value="RADICAL_SAM"/>
    <property type="match status" value="1"/>
</dbReference>
<dbReference type="CDD" id="cd01335">
    <property type="entry name" value="Radical_SAM"/>
    <property type="match status" value="1"/>
</dbReference>
<keyword evidence="6" id="KW-0411">Iron-sulfur</keyword>
<dbReference type="InterPro" id="IPR023885">
    <property type="entry name" value="4Fe4S-binding_SPASM_dom"/>
</dbReference>
<accession>A0ABS0M450</accession>
<dbReference type="PANTHER" id="PTHR43273">
    <property type="entry name" value="ANAEROBIC SULFATASE-MATURATING ENZYME HOMOLOG ASLB-RELATED"/>
    <property type="match status" value="1"/>
</dbReference>
<dbReference type="Gene3D" id="3.20.20.70">
    <property type="entry name" value="Aldolase class I"/>
    <property type="match status" value="1"/>
</dbReference>
<dbReference type="InterPro" id="IPR058240">
    <property type="entry name" value="rSAM_sf"/>
</dbReference>
<feature type="domain" description="Radical SAM core" evidence="8">
    <location>
        <begin position="1"/>
        <end position="245"/>
    </location>
</feature>
<dbReference type="SFLD" id="SFLDG01386">
    <property type="entry name" value="main_SPASM_domain-containing"/>
    <property type="match status" value="1"/>
</dbReference>
<dbReference type="InterPro" id="IPR007197">
    <property type="entry name" value="rSAM"/>
</dbReference>
<keyword evidence="4" id="KW-0479">Metal-binding</keyword>